<dbReference type="EMBL" id="LSYV01000017">
    <property type="protein sequence ID" value="KXZ50372.1"/>
    <property type="molecule type" value="Genomic_DNA"/>
</dbReference>
<proteinExistence type="inferred from homology"/>
<protein>
    <recommendedName>
        <fullName evidence="3">JmjC domain-containing protein</fullName>
    </recommendedName>
</protein>
<evidence type="ECO:0000313" key="4">
    <source>
        <dbReference type="EMBL" id="KXZ50372.1"/>
    </source>
</evidence>
<feature type="region of interest" description="Disordered" evidence="2">
    <location>
        <begin position="243"/>
        <end position="271"/>
    </location>
</feature>
<dbReference type="PROSITE" id="PS51184">
    <property type="entry name" value="JMJC"/>
    <property type="match status" value="1"/>
</dbReference>
<accession>A0A150GKN8</accession>
<keyword evidence="5" id="KW-1185">Reference proteome</keyword>
<dbReference type="OrthoDB" id="415358at2759"/>
<dbReference type="InterPro" id="IPR041667">
    <property type="entry name" value="Cupin_8"/>
</dbReference>
<dbReference type="PANTHER" id="PTHR12461:SF100">
    <property type="entry name" value="JMJC DOMAIN-CONTAINING PROTEIN 4"/>
    <property type="match status" value="1"/>
</dbReference>
<dbReference type="STRING" id="33097.A0A150GKN8"/>
<dbReference type="InterPro" id="IPR014710">
    <property type="entry name" value="RmlC-like_jellyroll"/>
</dbReference>
<evidence type="ECO:0000313" key="5">
    <source>
        <dbReference type="Proteomes" id="UP000075714"/>
    </source>
</evidence>
<evidence type="ECO:0000259" key="3">
    <source>
        <dbReference type="PROSITE" id="PS51184"/>
    </source>
</evidence>
<comment type="caution">
    <text evidence="4">The sequence shown here is derived from an EMBL/GenBank/DDBJ whole genome shotgun (WGS) entry which is preliminary data.</text>
</comment>
<dbReference type="AlphaFoldDB" id="A0A150GKN8"/>
<feature type="domain" description="JmjC" evidence="3">
    <location>
        <begin position="1"/>
        <end position="223"/>
    </location>
</feature>
<comment type="similarity">
    <text evidence="1">Belongs to the JARID1 histone demethylase family.</text>
</comment>
<feature type="compositionally biased region" description="Acidic residues" evidence="2">
    <location>
        <begin position="1"/>
        <end position="20"/>
    </location>
</feature>
<feature type="region of interest" description="Disordered" evidence="2">
    <location>
        <begin position="1"/>
        <end position="141"/>
    </location>
</feature>
<dbReference type="Proteomes" id="UP000075714">
    <property type="component" value="Unassembled WGS sequence"/>
</dbReference>
<reference evidence="5" key="1">
    <citation type="journal article" date="2016" name="Nat. Commun.">
        <title>The Gonium pectorale genome demonstrates co-option of cell cycle regulation during the evolution of multicellularity.</title>
        <authorList>
            <person name="Hanschen E.R."/>
            <person name="Marriage T.N."/>
            <person name="Ferris P.J."/>
            <person name="Hamaji T."/>
            <person name="Toyoda A."/>
            <person name="Fujiyama A."/>
            <person name="Neme R."/>
            <person name="Noguchi H."/>
            <person name="Minakuchi Y."/>
            <person name="Suzuki M."/>
            <person name="Kawai-Toyooka H."/>
            <person name="Smith D.R."/>
            <person name="Sparks H."/>
            <person name="Anderson J."/>
            <person name="Bakaric R."/>
            <person name="Luria V."/>
            <person name="Karger A."/>
            <person name="Kirschner M.W."/>
            <person name="Durand P.M."/>
            <person name="Michod R.E."/>
            <person name="Nozaki H."/>
            <person name="Olson B.J."/>
        </authorList>
    </citation>
    <scope>NUCLEOTIDE SEQUENCE [LARGE SCALE GENOMIC DNA]</scope>
    <source>
        <strain evidence="5">NIES-2863</strain>
    </source>
</reference>
<feature type="compositionally biased region" description="Acidic residues" evidence="2">
    <location>
        <begin position="45"/>
        <end position="58"/>
    </location>
</feature>
<dbReference type="PANTHER" id="PTHR12461">
    <property type="entry name" value="HYPOXIA-INDUCIBLE FACTOR 1 ALPHA INHIBITOR-RELATED"/>
    <property type="match status" value="1"/>
</dbReference>
<dbReference type="Pfam" id="PF13621">
    <property type="entry name" value="Cupin_8"/>
    <property type="match status" value="1"/>
</dbReference>
<dbReference type="SUPFAM" id="SSF51197">
    <property type="entry name" value="Clavaminate synthase-like"/>
    <property type="match status" value="1"/>
</dbReference>
<dbReference type="InterPro" id="IPR003347">
    <property type="entry name" value="JmjC_dom"/>
</dbReference>
<gene>
    <name evidence="4" type="ORF">GPECTOR_16g545</name>
</gene>
<evidence type="ECO:0000256" key="1">
    <source>
        <dbReference type="ARBA" id="ARBA00006801"/>
    </source>
</evidence>
<feature type="compositionally biased region" description="Gly residues" evidence="2">
    <location>
        <begin position="98"/>
        <end position="120"/>
    </location>
</feature>
<organism evidence="4 5">
    <name type="scientific">Gonium pectorale</name>
    <name type="common">Green alga</name>
    <dbReference type="NCBI Taxonomy" id="33097"/>
    <lineage>
        <taxon>Eukaryota</taxon>
        <taxon>Viridiplantae</taxon>
        <taxon>Chlorophyta</taxon>
        <taxon>core chlorophytes</taxon>
        <taxon>Chlorophyceae</taxon>
        <taxon>CS clade</taxon>
        <taxon>Chlamydomonadales</taxon>
        <taxon>Volvocaceae</taxon>
        <taxon>Gonium</taxon>
    </lineage>
</organism>
<dbReference type="Gene3D" id="2.60.120.10">
    <property type="entry name" value="Jelly Rolls"/>
    <property type="match status" value="1"/>
</dbReference>
<sequence length="271" mass="27453">MPTCDALEDDGGDGGEGDDDLFGKGGLVDDFDKEDLTDGASSDGAGEEEEEEEADEGKEEPARRDLSGDFEGAAAAAAGSGSGSSEGGKKSKEAAAGKGKGGGKGSGDKAGGGDGDGSGQGELTVDAETPPSFSHVPLGDPRVSDAQLAAQWPAFPGRGAALEVTVEAGCMLYLPAGWFHEVTSFGAAGSGSESGSGGHLAFNYWFHPPDNLDPSRSGFRAPYKSDYWPALWRSRVAAGLPGGLEPGMGAQRAPSEAGKAEEHEEAEADLR</sequence>
<feature type="compositionally biased region" description="Basic and acidic residues" evidence="2">
    <location>
        <begin position="258"/>
        <end position="271"/>
    </location>
</feature>
<evidence type="ECO:0000256" key="2">
    <source>
        <dbReference type="SAM" id="MobiDB-lite"/>
    </source>
</evidence>
<name>A0A150GKN8_GONPE</name>